<dbReference type="PANTHER" id="PTHR13966">
    <property type="entry name" value="ENDONUCLEASE RELATED"/>
    <property type="match status" value="1"/>
</dbReference>
<feature type="domain" description="DNA/RNA non-specific endonuclease/pyrophosphatase/phosphodiesterase" evidence="4">
    <location>
        <begin position="35"/>
        <end position="248"/>
    </location>
</feature>
<feature type="active site" description="Proton acceptor" evidence="1">
    <location>
        <position position="98"/>
    </location>
</feature>
<dbReference type="GO" id="GO:0004519">
    <property type="term" value="F:endonuclease activity"/>
    <property type="evidence" value="ECO:0007669"/>
    <property type="project" value="UniProtKB-KW"/>
</dbReference>
<keyword evidence="5" id="KW-0378">Hydrolase</keyword>
<proteinExistence type="predicted"/>
<dbReference type="AlphaFoldDB" id="A0AA48RHA1"/>
<evidence type="ECO:0000259" key="4">
    <source>
        <dbReference type="SMART" id="SM00892"/>
    </source>
</evidence>
<sequence>MGYDPVFLGERHEVPLPVLLGKTAEDALENGRVYDFTHFSIVMNKRRKFAVYSAACVDKSRFVNIPRTNRLWHLDDRIGAMNQVGPEYYAQNDYDKGHLTRRRDVCWGERHEAEKANRDSFCYANIVLQHHNFNTGVWNCLEDWILNRMESEKKLIVFTGPIFREDDEEYCGVQGQPGCQVKIPFGFWKSVFFVDGQHRLKSLSFLIRQSPERFNDACEYRRLQTYQVPLTTITRETELLFKHTLYEANPLYFWPYRLAAAGCLVTPERHLITQPADIIMDRE</sequence>
<dbReference type="SMART" id="SM00892">
    <property type="entry name" value="Endonuclease_NS"/>
    <property type="match status" value="1"/>
</dbReference>
<dbReference type="GO" id="GO:0016787">
    <property type="term" value="F:hydrolase activity"/>
    <property type="evidence" value="ECO:0007669"/>
    <property type="project" value="InterPro"/>
</dbReference>
<evidence type="ECO:0000259" key="3">
    <source>
        <dbReference type="SMART" id="SM00477"/>
    </source>
</evidence>
<keyword evidence="6" id="KW-1185">Reference proteome</keyword>
<evidence type="ECO:0000256" key="1">
    <source>
        <dbReference type="PIRSR" id="PIRSR640255-1"/>
    </source>
</evidence>
<dbReference type="KEGG" id="bayd:BSPP4475_08695"/>
<dbReference type="GO" id="GO:0003676">
    <property type="term" value="F:nucleic acid binding"/>
    <property type="evidence" value="ECO:0007669"/>
    <property type="project" value="InterPro"/>
</dbReference>
<reference evidence="5" key="1">
    <citation type="submission" date="2023-07" db="EMBL/GenBank/DDBJ databases">
        <authorList>
            <person name="Ivanov I."/>
            <person name="Teneva D."/>
            <person name="Stoikov I."/>
        </authorList>
    </citation>
    <scope>NUCLEOTIDE SEQUENCE</scope>
    <source>
        <strain evidence="5">4475</strain>
    </source>
</reference>
<organism evidence="5 6">
    <name type="scientific">Brevibacillus aydinogluensis</name>
    <dbReference type="NCBI Taxonomy" id="927786"/>
    <lineage>
        <taxon>Bacteria</taxon>
        <taxon>Bacillati</taxon>
        <taxon>Bacillota</taxon>
        <taxon>Bacilli</taxon>
        <taxon>Bacillales</taxon>
        <taxon>Paenibacillaceae</taxon>
        <taxon>Brevibacillus</taxon>
    </lineage>
</organism>
<accession>A0AA48RHA1</accession>
<dbReference type="GO" id="GO:0046872">
    <property type="term" value="F:metal ion binding"/>
    <property type="evidence" value="ECO:0007669"/>
    <property type="project" value="UniProtKB-KW"/>
</dbReference>
<dbReference type="Proteomes" id="UP001189619">
    <property type="component" value="Chromosome"/>
</dbReference>
<dbReference type="RefSeq" id="WP_304415432.1">
    <property type="nucleotide sequence ID" value="NZ_OY569118.1"/>
</dbReference>
<dbReference type="InterPro" id="IPR020821">
    <property type="entry name" value="ENPP1-3/EXOG-like_nuc-like"/>
</dbReference>
<dbReference type="InterPro" id="IPR044925">
    <property type="entry name" value="His-Me_finger_sf"/>
</dbReference>
<protein>
    <submittedName>
        <fullName evidence="5">DNA/RNA non-specific endonuclease</fullName>
    </submittedName>
</protein>
<feature type="binding site" evidence="2">
    <location>
        <position position="134"/>
    </location>
    <ligand>
        <name>Mg(2+)</name>
        <dbReference type="ChEBI" id="CHEBI:18420"/>
        <note>catalytic</note>
    </ligand>
</feature>
<dbReference type="EMBL" id="OY569118">
    <property type="protein sequence ID" value="CAJ1002392.1"/>
    <property type="molecule type" value="Genomic_DNA"/>
</dbReference>
<dbReference type="Gene3D" id="3.40.570.10">
    <property type="entry name" value="Extracellular Endonuclease, subunit A"/>
    <property type="match status" value="1"/>
</dbReference>
<feature type="domain" description="ENPP1-3/EXOG-like endonuclease/phosphodiesterase" evidence="3">
    <location>
        <begin position="36"/>
        <end position="248"/>
    </location>
</feature>
<keyword evidence="5" id="KW-0255">Endonuclease</keyword>
<dbReference type="InterPro" id="IPR001604">
    <property type="entry name" value="Endo_G_ENPP1-like_dom"/>
</dbReference>
<evidence type="ECO:0000256" key="2">
    <source>
        <dbReference type="PIRSR" id="PIRSR640255-2"/>
    </source>
</evidence>
<dbReference type="InterPro" id="IPR040255">
    <property type="entry name" value="Non-specific_endonuclease"/>
</dbReference>
<evidence type="ECO:0000313" key="6">
    <source>
        <dbReference type="Proteomes" id="UP001189619"/>
    </source>
</evidence>
<dbReference type="SMART" id="SM00477">
    <property type="entry name" value="NUC"/>
    <property type="match status" value="1"/>
</dbReference>
<dbReference type="SUPFAM" id="SSF54060">
    <property type="entry name" value="His-Me finger endonucleases"/>
    <property type="match status" value="1"/>
</dbReference>
<dbReference type="Pfam" id="PF01223">
    <property type="entry name" value="Endonuclease_NS"/>
    <property type="match status" value="1"/>
</dbReference>
<dbReference type="InterPro" id="IPR044929">
    <property type="entry name" value="DNA/RNA_non-sp_Endonuclease_sf"/>
</dbReference>
<name>A0AA48RHA1_9BACL</name>
<keyword evidence="2" id="KW-0479">Metal-binding</keyword>
<gene>
    <name evidence="5" type="ORF">BSPP4475_08695</name>
</gene>
<dbReference type="PANTHER" id="PTHR13966:SF5">
    <property type="entry name" value="ENDONUCLEASE G, MITOCHONDRIAL"/>
    <property type="match status" value="1"/>
</dbReference>
<keyword evidence="5" id="KW-0540">Nuclease</keyword>
<evidence type="ECO:0000313" key="5">
    <source>
        <dbReference type="EMBL" id="CAJ1002392.1"/>
    </source>
</evidence>